<accession>A0A2P5D3B9</accession>
<proteinExistence type="predicted"/>
<name>A0A2P5D3B9_TREOI</name>
<feature type="compositionally biased region" description="Basic and acidic residues" evidence="5">
    <location>
        <begin position="540"/>
        <end position="549"/>
    </location>
</feature>
<feature type="domain" description="PHD-type" evidence="6">
    <location>
        <begin position="337"/>
        <end position="388"/>
    </location>
</feature>
<keyword evidence="9" id="KW-1185">Reference proteome</keyword>
<dbReference type="InParanoid" id="A0A2P5D3B9"/>
<feature type="compositionally biased region" description="Basic and acidic residues" evidence="5">
    <location>
        <begin position="247"/>
        <end position="284"/>
    </location>
</feature>
<dbReference type="InterPro" id="IPR034732">
    <property type="entry name" value="EPHD"/>
</dbReference>
<feature type="domain" description="PHD-type" evidence="7">
    <location>
        <begin position="1155"/>
        <end position="1265"/>
    </location>
</feature>
<dbReference type="GO" id="GO:0006357">
    <property type="term" value="P:regulation of transcription by RNA polymerase II"/>
    <property type="evidence" value="ECO:0007669"/>
    <property type="project" value="TreeGrafter"/>
</dbReference>
<gene>
    <name evidence="8" type="ORF">TorRG33x02_263630</name>
</gene>
<dbReference type="CDD" id="cd15571">
    <property type="entry name" value="ePHD"/>
    <property type="match status" value="1"/>
</dbReference>
<evidence type="ECO:0000256" key="1">
    <source>
        <dbReference type="ARBA" id="ARBA00022723"/>
    </source>
</evidence>
<dbReference type="EMBL" id="JXTC01000301">
    <property type="protein sequence ID" value="PON67768.1"/>
    <property type="molecule type" value="Genomic_DNA"/>
</dbReference>
<evidence type="ECO:0000256" key="2">
    <source>
        <dbReference type="ARBA" id="ARBA00022771"/>
    </source>
</evidence>
<evidence type="ECO:0000256" key="3">
    <source>
        <dbReference type="ARBA" id="ARBA00022833"/>
    </source>
</evidence>
<dbReference type="FunCoup" id="A0A2P5D3B9">
    <property type="interactions" value="1096"/>
</dbReference>
<feature type="region of interest" description="Disordered" evidence="5">
    <location>
        <begin position="523"/>
        <end position="558"/>
    </location>
</feature>
<dbReference type="SMART" id="SM00249">
    <property type="entry name" value="PHD"/>
    <property type="match status" value="4"/>
</dbReference>
<feature type="region of interest" description="Disordered" evidence="5">
    <location>
        <begin position="247"/>
        <end position="292"/>
    </location>
</feature>
<feature type="domain" description="PHD-type" evidence="6">
    <location>
        <begin position="1086"/>
        <end position="1135"/>
    </location>
</feature>
<sequence length="1496" mass="165235">MFGWLLSVMTGGRCHRRKKMMGRGADGGCGTEERPCPVSRVPVKIPATQAEVSEKSAVAASLVGVGFFSQAKKALCLRSPFDGSDEASASTVPTLPSGLARFLLRQSDSRKRHKKSHLGTEKKKKKSSRPHEKSKVSNIWVETEEYFRDLTMSDIDALSELSSFSSSATRKYFLIPVLGNASKVHAGGCSEENVNGGNENGLVLKVENVNSGHANEAAVQNENAYGEKENGVVKEESKAAVQNENAYGEKENGVVKEEAKAEEEGQSMEIDRVEDAEMPQREKSSSIPESSGGLEWLLGSRNKVCLTTERPSKKRKLLGGDAGLEKVLIASSCDGNSSLCHFCSTGDLGRELNRLVSCSSCQVAVHQKCYGVQEDVDSTWLCTWCKQKTDSSDLAKPCVLCPRQGGALKPVLRSVENDGSLDFAHLFCSHWTPEVYIEDLVKMEPIVNVEAIKETRKKLVCNICKVKKGACVRCSHGSCRTSFHPLCAREASHRMEVWGKFGSDNVELRAFCSRHSEVLDKNNTSQLANPSVVAGNNSDSSDHIPEKSNESCGNGDNTAVHVEVPDTNSDGLCDGESQVLGSLGSRLNNRFVSGCNDSQPLNDVGTFERCSEDVNVSDSSNFILILKKLADRGRINMEDVASEIGVSPDSLSASLADDTIAADVQCKIFKWLKNNVHLSTIQKNLKESDVANTVAVKSVPPRRRTKGNIRILNDPKILRSSREIFSDKESVVNEVKVDLLIEEEPEKSSEVSVPKAVEKNLTEPVGVRHSTPLQVEGGRRWLFMWKFTLRQGRSVLVAGFCAGDDTSVNADENPPCSVADLVVPDLLTTEAEAVPSFYIHPDIQKKLLLMQNRVDLKTTAAFEFNDGSKDGVIPRSESATNASVCCIHQTKHRGCEETTCKADGLNLEQLVIARKMGILDLSPEDEVEGELIYFQDRLLSNAVAREHFIDNLKCSVAKSLPQEIDLARRNRWDAVLVNRYLCELREAKKQGRKERRHKEAQAVLAAATAAAAASSRTSSFRKDAFEETTHQENMMKLNTTSGRSGGYSQLIPRAKETLQRVAVPRISLEKQSEFAESVVDFSKEHPRSCDICRRSETLLNPILVCCSCKVAVHLSCYRSVKESTGPWYCELCEELSSSRSSGAPSVNFWEKPYFVAECGFCGGTTGAFRKSSDGQWVHAFCAEWVFESRFKRGQINPVEGMETVAKGVDLCQICHRKYGVCIKCNYGHCQATFHPSCARSAGFYMNVVKTSGGKQQHKAYCEKHSLEQRAKAETQKHGIEELKSFKQIRVELERLRLLCERIIKREKLKRELVLCSHEILAVKRDHVARSILAHSPSFLPDVSSESVTTSLKGHTDGYKSCSEAIQRSDDITVDSTVSVKQRSKVFGTMDDQRGEDDCTTSHNNFTRKHMERPQFSGKQIPHRPGATHNLNDDGGWMSKSRKPETFEKELVMTSDQASVKNMRLPKGYAYVPADCLSNEKHINQDSCSGEPLEPGG</sequence>
<feature type="region of interest" description="Disordered" evidence="5">
    <location>
        <begin position="1414"/>
        <end position="1440"/>
    </location>
</feature>
<dbReference type="Pfam" id="PF13832">
    <property type="entry name" value="zf-HC5HC2H_2"/>
    <property type="match status" value="2"/>
</dbReference>
<dbReference type="PROSITE" id="PS01359">
    <property type="entry name" value="ZF_PHD_1"/>
    <property type="match status" value="2"/>
</dbReference>
<dbReference type="STRING" id="63057.A0A2P5D3B9"/>
<keyword evidence="3" id="KW-0862">Zinc</keyword>
<dbReference type="Pfam" id="PF13831">
    <property type="entry name" value="PHD_2"/>
    <property type="match status" value="2"/>
</dbReference>
<evidence type="ECO:0000313" key="8">
    <source>
        <dbReference type="EMBL" id="PON67768.1"/>
    </source>
</evidence>
<evidence type="ECO:0000256" key="4">
    <source>
        <dbReference type="PROSITE-ProRule" id="PRU00146"/>
    </source>
</evidence>
<feature type="compositionally biased region" description="Polar residues" evidence="5">
    <location>
        <begin position="523"/>
        <end position="539"/>
    </location>
</feature>
<dbReference type="PROSITE" id="PS50016">
    <property type="entry name" value="ZF_PHD_2"/>
    <property type="match status" value="2"/>
</dbReference>
<dbReference type="InterPro" id="IPR050701">
    <property type="entry name" value="Histone_Mod_Regulator"/>
</dbReference>
<evidence type="ECO:0000256" key="5">
    <source>
        <dbReference type="SAM" id="MobiDB-lite"/>
    </source>
</evidence>
<keyword evidence="1" id="KW-0479">Metal-binding</keyword>
<evidence type="ECO:0000259" key="7">
    <source>
        <dbReference type="PROSITE" id="PS51805"/>
    </source>
</evidence>
<evidence type="ECO:0000313" key="9">
    <source>
        <dbReference type="Proteomes" id="UP000237000"/>
    </source>
</evidence>
<keyword evidence="2 4" id="KW-0863">Zinc-finger</keyword>
<dbReference type="PANTHER" id="PTHR13793">
    <property type="entry name" value="PHD FINGER PROTEINS"/>
    <property type="match status" value="1"/>
</dbReference>
<protein>
    <submittedName>
        <fullName evidence="8">Autoimmune regulator</fullName>
    </submittedName>
</protein>
<feature type="compositionally biased region" description="Basic residues" evidence="5">
    <location>
        <begin position="110"/>
        <end position="128"/>
    </location>
</feature>
<organism evidence="8 9">
    <name type="scientific">Trema orientale</name>
    <name type="common">Charcoal tree</name>
    <name type="synonym">Celtis orientalis</name>
    <dbReference type="NCBI Taxonomy" id="63057"/>
    <lineage>
        <taxon>Eukaryota</taxon>
        <taxon>Viridiplantae</taxon>
        <taxon>Streptophyta</taxon>
        <taxon>Embryophyta</taxon>
        <taxon>Tracheophyta</taxon>
        <taxon>Spermatophyta</taxon>
        <taxon>Magnoliopsida</taxon>
        <taxon>eudicotyledons</taxon>
        <taxon>Gunneridae</taxon>
        <taxon>Pentapetalae</taxon>
        <taxon>rosids</taxon>
        <taxon>fabids</taxon>
        <taxon>Rosales</taxon>
        <taxon>Cannabaceae</taxon>
        <taxon>Trema</taxon>
    </lineage>
</organism>
<dbReference type="InterPro" id="IPR019787">
    <property type="entry name" value="Znf_PHD-finger"/>
</dbReference>
<dbReference type="OrthoDB" id="20839at2759"/>
<dbReference type="InterPro" id="IPR011011">
    <property type="entry name" value="Znf_FYVE_PHD"/>
</dbReference>
<dbReference type="SUPFAM" id="SSF57903">
    <property type="entry name" value="FYVE/PHD zinc finger"/>
    <property type="match status" value="2"/>
</dbReference>
<dbReference type="InterPro" id="IPR013083">
    <property type="entry name" value="Znf_RING/FYVE/PHD"/>
</dbReference>
<feature type="region of interest" description="Disordered" evidence="5">
    <location>
        <begin position="106"/>
        <end position="136"/>
    </location>
</feature>
<dbReference type="Gene3D" id="3.30.40.10">
    <property type="entry name" value="Zinc/RING finger domain, C3HC4 (zinc finger)"/>
    <property type="match status" value="4"/>
</dbReference>
<evidence type="ECO:0000259" key="6">
    <source>
        <dbReference type="PROSITE" id="PS50016"/>
    </source>
</evidence>
<dbReference type="PANTHER" id="PTHR13793:SF107">
    <property type="entry name" value="BROMODOMAIN-CONTAINING PROTEIN HOMOLOG"/>
    <property type="match status" value="1"/>
</dbReference>
<dbReference type="PROSITE" id="PS51805">
    <property type="entry name" value="EPHD"/>
    <property type="match status" value="2"/>
</dbReference>
<dbReference type="GO" id="GO:0008270">
    <property type="term" value="F:zinc ion binding"/>
    <property type="evidence" value="ECO:0007669"/>
    <property type="project" value="UniProtKB-KW"/>
</dbReference>
<feature type="domain" description="PHD-type" evidence="7">
    <location>
        <begin position="395"/>
        <end position="516"/>
    </location>
</feature>
<comment type="caution">
    <text evidence="8">The sequence shown here is derived from an EMBL/GenBank/DDBJ whole genome shotgun (WGS) entry which is preliminary data.</text>
</comment>
<dbReference type="Proteomes" id="UP000237000">
    <property type="component" value="Unassembled WGS sequence"/>
</dbReference>
<reference evidence="9" key="1">
    <citation type="submission" date="2016-06" db="EMBL/GenBank/DDBJ databases">
        <title>Parallel loss of symbiosis genes in relatives of nitrogen-fixing non-legume Parasponia.</title>
        <authorList>
            <person name="Van Velzen R."/>
            <person name="Holmer R."/>
            <person name="Bu F."/>
            <person name="Rutten L."/>
            <person name="Van Zeijl A."/>
            <person name="Liu W."/>
            <person name="Santuari L."/>
            <person name="Cao Q."/>
            <person name="Sharma T."/>
            <person name="Shen D."/>
            <person name="Roswanjaya Y."/>
            <person name="Wardhani T."/>
            <person name="Kalhor M.S."/>
            <person name="Jansen J."/>
            <person name="Van den Hoogen J."/>
            <person name="Gungor B."/>
            <person name="Hartog M."/>
            <person name="Hontelez J."/>
            <person name="Verver J."/>
            <person name="Yang W.-C."/>
            <person name="Schijlen E."/>
            <person name="Repin R."/>
            <person name="Schilthuizen M."/>
            <person name="Schranz E."/>
            <person name="Heidstra R."/>
            <person name="Miyata K."/>
            <person name="Fedorova E."/>
            <person name="Kohlen W."/>
            <person name="Bisseling T."/>
            <person name="Smit S."/>
            <person name="Geurts R."/>
        </authorList>
    </citation>
    <scope>NUCLEOTIDE SEQUENCE [LARGE SCALE GENOMIC DNA]</scope>
    <source>
        <strain evidence="9">cv. RG33-2</strain>
    </source>
</reference>
<dbReference type="GO" id="GO:0005634">
    <property type="term" value="C:nucleus"/>
    <property type="evidence" value="ECO:0007669"/>
    <property type="project" value="UniProtKB-ARBA"/>
</dbReference>
<dbReference type="InterPro" id="IPR001965">
    <property type="entry name" value="Znf_PHD"/>
</dbReference>
<dbReference type="InterPro" id="IPR019786">
    <property type="entry name" value="Zinc_finger_PHD-type_CS"/>
</dbReference>